<feature type="compositionally biased region" description="Polar residues" evidence="1">
    <location>
        <begin position="138"/>
        <end position="151"/>
    </location>
</feature>
<feature type="region of interest" description="Disordered" evidence="1">
    <location>
        <begin position="1"/>
        <end position="105"/>
    </location>
</feature>
<evidence type="ECO:0000256" key="2">
    <source>
        <dbReference type="SAM" id="Phobius"/>
    </source>
</evidence>
<name>A0ABS4QBP9_9NOCA</name>
<feature type="domain" description="DUF5666" evidence="3">
    <location>
        <begin position="184"/>
        <end position="248"/>
    </location>
</feature>
<comment type="caution">
    <text evidence="4">The sequence shown here is derived from an EMBL/GenBank/DDBJ whole genome shotgun (WGS) entry which is preliminary data.</text>
</comment>
<feature type="compositionally biased region" description="Basic and acidic residues" evidence="1">
    <location>
        <begin position="11"/>
        <end position="21"/>
    </location>
</feature>
<reference evidence="4 5" key="1">
    <citation type="submission" date="2021-03" db="EMBL/GenBank/DDBJ databases">
        <title>Sequencing the genomes of 1000 actinobacteria strains.</title>
        <authorList>
            <person name="Klenk H.-P."/>
        </authorList>
    </citation>
    <scope>NUCLEOTIDE SEQUENCE [LARGE SCALE GENOMIC DNA]</scope>
    <source>
        <strain evidence="4 5">DSM 45516</strain>
    </source>
</reference>
<keyword evidence="2" id="KW-0472">Membrane</keyword>
<protein>
    <recommendedName>
        <fullName evidence="3">DUF5666 domain-containing protein</fullName>
    </recommendedName>
</protein>
<gene>
    <name evidence="4" type="ORF">BJ987_001429</name>
</gene>
<dbReference type="InterPro" id="IPR043724">
    <property type="entry name" value="DUF5666"/>
</dbReference>
<accession>A0ABS4QBP9</accession>
<evidence type="ECO:0000256" key="1">
    <source>
        <dbReference type="SAM" id="MobiDB-lite"/>
    </source>
</evidence>
<dbReference type="EMBL" id="JAGGMR010000001">
    <property type="protein sequence ID" value="MBP2188528.1"/>
    <property type="molecule type" value="Genomic_DNA"/>
</dbReference>
<evidence type="ECO:0000313" key="4">
    <source>
        <dbReference type="EMBL" id="MBP2188528.1"/>
    </source>
</evidence>
<proteinExistence type="predicted"/>
<sequence>MTNPKDPWGQRPEDAPTEHLGHSGAPPEYGQGPSVYPSNEQYDAWTPPPPNATQELPRAENQWGAYESGGYGNQYPTPAQRPVPPGAVPPGMSPGDLPPGPPQPPKRNTGLWIALALGVIALIAVAGVVTGALLGSRDSGSNAAGDTTAPATRTAPVLPPQSGRSTTTGIPGVPGFENLGATMGTINANTGGTLTLDSASGGSVTVHTNDMTQVISLSGAKVSDLPVGDIVMVQGDKNPDGSILAKFIISTALPGGPR</sequence>
<feature type="transmembrane region" description="Helical" evidence="2">
    <location>
        <begin position="111"/>
        <end position="134"/>
    </location>
</feature>
<dbReference type="Pfam" id="PF18914">
    <property type="entry name" value="DUF5666"/>
    <property type="match status" value="1"/>
</dbReference>
<evidence type="ECO:0000259" key="3">
    <source>
        <dbReference type="Pfam" id="PF18914"/>
    </source>
</evidence>
<dbReference type="Proteomes" id="UP001519325">
    <property type="component" value="Unassembled WGS sequence"/>
</dbReference>
<feature type="compositionally biased region" description="Pro residues" evidence="1">
    <location>
        <begin position="79"/>
        <end position="105"/>
    </location>
</feature>
<organism evidence="4 5">
    <name type="scientific">Nocardia goodfellowii</name>
    <dbReference type="NCBI Taxonomy" id="882446"/>
    <lineage>
        <taxon>Bacteria</taxon>
        <taxon>Bacillati</taxon>
        <taxon>Actinomycetota</taxon>
        <taxon>Actinomycetes</taxon>
        <taxon>Mycobacteriales</taxon>
        <taxon>Nocardiaceae</taxon>
        <taxon>Nocardia</taxon>
    </lineage>
</organism>
<keyword evidence="2" id="KW-0812">Transmembrane</keyword>
<dbReference type="RefSeq" id="WP_209885892.1">
    <property type="nucleotide sequence ID" value="NZ_JAGGMR010000001.1"/>
</dbReference>
<evidence type="ECO:0000313" key="5">
    <source>
        <dbReference type="Proteomes" id="UP001519325"/>
    </source>
</evidence>
<keyword evidence="5" id="KW-1185">Reference proteome</keyword>
<feature type="region of interest" description="Disordered" evidence="1">
    <location>
        <begin position="137"/>
        <end position="173"/>
    </location>
</feature>
<keyword evidence="2" id="KW-1133">Transmembrane helix</keyword>